<dbReference type="GO" id="GO:0016020">
    <property type="term" value="C:membrane"/>
    <property type="evidence" value="ECO:0007669"/>
    <property type="project" value="UniProtKB-SubCell"/>
</dbReference>
<sequence>MAVSTETTKEKEEGEVIVRGQGWYMKLRALGSCATIIARLTIPAILATYNVWLRSQRLILHKISTQINYAITSLSITLRFQTIGVYLVEAKSRLKPLIWTETSRMALDPTEDVKDIFCEVLHDPGPDQTKADVIFIHGLKGSLYKTWKQGLWDTNNKSDIRWIKLNSSNDNEEQFESNEDQSMGQNEPYFEPDDDPSIPGEYSKCWPKDWLPMDCPGVRIIAVNYSTDPFLWKPFWIPAQQRLPMNERAREMMSLLLELGVGSRPIVWVGHSKGGLFVKQMLVHACESENPADIAICCQSKAILFYSVPHRGSPLASIDLPLLTRSIELREVMADSLEVQYLQEKFQYLINSNLLQVKIKSFIETKLTLMTILYLRIVSVQSADLGIGELYGVPLDHRDICKPKNRYCFLYRELVSLIHSVVTLPNQQRSSTRHQRAIVATVSATLKHEELLEENNNEYNDSPLYEIRSHSPSEEIVESNLQIEEFDLHDSRQQTALNNSGTDIQRHTNDEIPLHHINEDIDLHHINEDIFRRLADSLLHQCFHS</sequence>
<dbReference type="AlphaFoldDB" id="A0A8D8XV66"/>
<dbReference type="SUPFAM" id="SSF53474">
    <property type="entry name" value="alpha/beta-Hydrolases"/>
    <property type="match status" value="1"/>
</dbReference>
<dbReference type="InterPro" id="IPR052374">
    <property type="entry name" value="SERAC1"/>
</dbReference>
<dbReference type="Gene3D" id="3.40.50.1820">
    <property type="entry name" value="alpha/beta hydrolase"/>
    <property type="match status" value="1"/>
</dbReference>
<name>A0A8D8XV66_9HEMI</name>
<feature type="transmembrane region" description="Helical" evidence="7">
    <location>
        <begin position="29"/>
        <end position="49"/>
    </location>
</feature>
<keyword evidence="7" id="KW-0812">Transmembrane</keyword>
<evidence type="ECO:0000256" key="2">
    <source>
        <dbReference type="ARBA" id="ARBA00004240"/>
    </source>
</evidence>
<evidence type="ECO:0000256" key="1">
    <source>
        <dbReference type="ARBA" id="ARBA00004173"/>
    </source>
</evidence>
<dbReference type="EMBL" id="HBUF01347285">
    <property type="protein sequence ID" value="CAG6710657.1"/>
    <property type="molecule type" value="Transcribed_RNA"/>
</dbReference>
<evidence type="ECO:0000256" key="5">
    <source>
        <dbReference type="ARBA" id="ARBA00023128"/>
    </source>
</evidence>
<organism evidence="8">
    <name type="scientific">Cacopsylla melanoneura</name>
    <dbReference type="NCBI Taxonomy" id="428564"/>
    <lineage>
        <taxon>Eukaryota</taxon>
        <taxon>Metazoa</taxon>
        <taxon>Ecdysozoa</taxon>
        <taxon>Arthropoda</taxon>
        <taxon>Hexapoda</taxon>
        <taxon>Insecta</taxon>
        <taxon>Pterygota</taxon>
        <taxon>Neoptera</taxon>
        <taxon>Paraneoptera</taxon>
        <taxon>Hemiptera</taxon>
        <taxon>Sternorrhyncha</taxon>
        <taxon>Psylloidea</taxon>
        <taxon>Psyllidae</taxon>
        <taxon>Psyllinae</taxon>
        <taxon>Cacopsylla</taxon>
    </lineage>
</organism>
<dbReference type="InterPro" id="IPR029058">
    <property type="entry name" value="AB_hydrolase_fold"/>
</dbReference>
<proteinExistence type="predicted"/>
<evidence type="ECO:0000256" key="4">
    <source>
        <dbReference type="ARBA" id="ARBA00022824"/>
    </source>
</evidence>
<dbReference type="GO" id="GO:0005739">
    <property type="term" value="C:mitochondrion"/>
    <property type="evidence" value="ECO:0007669"/>
    <property type="project" value="UniProtKB-SubCell"/>
</dbReference>
<reference evidence="8" key="1">
    <citation type="submission" date="2021-05" db="EMBL/GenBank/DDBJ databases">
        <authorList>
            <person name="Alioto T."/>
            <person name="Alioto T."/>
            <person name="Gomez Garrido J."/>
        </authorList>
    </citation>
    <scope>NUCLEOTIDE SEQUENCE</scope>
</reference>
<keyword evidence="6 7" id="KW-0472">Membrane</keyword>
<evidence type="ECO:0000256" key="7">
    <source>
        <dbReference type="SAM" id="Phobius"/>
    </source>
</evidence>
<dbReference type="PANTHER" id="PTHR48182">
    <property type="entry name" value="PROTEIN SERAC1"/>
    <property type="match status" value="1"/>
</dbReference>
<keyword evidence="7" id="KW-1133">Transmembrane helix</keyword>
<keyword evidence="5" id="KW-0496">Mitochondrion</keyword>
<protein>
    <submittedName>
        <fullName evidence="8">Protein SERAC1</fullName>
    </submittedName>
</protein>
<evidence type="ECO:0000313" key="8">
    <source>
        <dbReference type="EMBL" id="CAG6710657.1"/>
    </source>
</evidence>
<keyword evidence="4" id="KW-0256">Endoplasmic reticulum</keyword>
<comment type="subcellular location">
    <subcellularLocation>
        <location evidence="2">Endoplasmic reticulum</location>
    </subcellularLocation>
    <subcellularLocation>
        <location evidence="3">Membrane</location>
    </subcellularLocation>
    <subcellularLocation>
        <location evidence="1">Mitochondrion</location>
    </subcellularLocation>
</comment>
<evidence type="ECO:0000256" key="3">
    <source>
        <dbReference type="ARBA" id="ARBA00004370"/>
    </source>
</evidence>
<accession>A0A8D8XV66</accession>
<evidence type="ECO:0000256" key="6">
    <source>
        <dbReference type="ARBA" id="ARBA00023136"/>
    </source>
</evidence>
<dbReference type="PANTHER" id="PTHR48182:SF2">
    <property type="entry name" value="PROTEIN SERAC1"/>
    <property type="match status" value="1"/>
</dbReference>
<dbReference type="GO" id="GO:0005783">
    <property type="term" value="C:endoplasmic reticulum"/>
    <property type="evidence" value="ECO:0007669"/>
    <property type="project" value="UniProtKB-SubCell"/>
</dbReference>